<evidence type="ECO:0000313" key="1">
    <source>
        <dbReference type="EMBL" id="KAH7113064.1"/>
    </source>
</evidence>
<comment type="caution">
    <text evidence="1">The sequence shown here is derived from an EMBL/GenBank/DDBJ whole genome shotgun (WGS) entry which is preliminary data.</text>
</comment>
<organism evidence="1 2">
    <name type="scientific">Dactylonectria macrodidyma</name>
    <dbReference type="NCBI Taxonomy" id="307937"/>
    <lineage>
        <taxon>Eukaryota</taxon>
        <taxon>Fungi</taxon>
        <taxon>Dikarya</taxon>
        <taxon>Ascomycota</taxon>
        <taxon>Pezizomycotina</taxon>
        <taxon>Sordariomycetes</taxon>
        <taxon>Hypocreomycetidae</taxon>
        <taxon>Hypocreales</taxon>
        <taxon>Nectriaceae</taxon>
        <taxon>Dactylonectria</taxon>
    </lineage>
</organism>
<keyword evidence="2" id="KW-1185">Reference proteome</keyword>
<dbReference type="EMBL" id="JAGMUV010000036">
    <property type="protein sequence ID" value="KAH7113064.1"/>
    <property type="molecule type" value="Genomic_DNA"/>
</dbReference>
<dbReference type="AlphaFoldDB" id="A0A9P9D5P4"/>
<gene>
    <name evidence="1" type="ORF">EDB81DRAFT_310643</name>
</gene>
<name>A0A9P9D5P4_9HYPO</name>
<reference evidence="1" key="1">
    <citation type="journal article" date="2021" name="Nat. Commun.">
        <title>Genetic determinants of endophytism in the Arabidopsis root mycobiome.</title>
        <authorList>
            <person name="Mesny F."/>
            <person name="Miyauchi S."/>
            <person name="Thiergart T."/>
            <person name="Pickel B."/>
            <person name="Atanasova L."/>
            <person name="Karlsson M."/>
            <person name="Huettel B."/>
            <person name="Barry K.W."/>
            <person name="Haridas S."/>
            <person name="Chen C."/>
            <person name="Bauer D."/>
            <person name="Andreopoulos W."/>
            <person name="Pangilinan J."/>
            <person name="LaButti K."/>
            <person name="Riley R."/>
            <person name="Lipzen A."/>
            <person name="Clum A."/>
            <person name="Drula E."/>
            <person name="Henrissat B."/>
            <person name="Kohler A."/>
            <person name="Grigoriev I.V."/>
            <person name="Martin F.M."/>
            <person name="Hacquard S."/>
        </authorList>
    </citation>
    <scope>NUCLEOTIDE SEQUENCE</scope>
    <source>
        <strain evidence="1">MPI-CAGE-AT-0147</strain>
    </source>
</reference>
<sequence>MSCLTFQAGIGTQPVLVLCYLPAMCHSLFPPLAYRLLPFLNHSSAWVNALWQGRPLILVWFPLQFRGAMPTSSIVRVQD</sequence>
<proteinExistence type="predicted"/>
<protein>
    <submittedName>
        <fullName evidence="1">Uncharacterized protein</fullName>
    </submittedName>
</protein>
<accession>A0A9P9D5P4</accession>
<evidence type="ECO:0000313" key="2">
    <source>
        <dbReference type="Proteomes" id="UP000738349"/>
    </source>
</evidence>
<dbReference type="Proteomes" id="UP000738349">
    <property type="component" value="Unassembled WGS sequence"/>
</dbReference>